<comment type="cofactor">
    <cofactor evidence="1">
        <name>Fe(2+)</name>
        <dbReference type="ChEBI" id="CHEBI:29033"/>
    </cofactor>
</comment>
<feature type="domain" description="Fatty acid desaturase" evidence="5">
    <location>
        <begin position="67"/>
        <end position="339"/>
    </location>
</feature>
<dbReference type="EMBL" id="CP124543">
    <property type="protein sequence ID" value="WGV26115.1"/>
    <property type="molecule type" value="Genomic_DNA"/>
</dbReference>
<keyword evidence="4" id="KW-0472">Membrane</keyword>
<protein>
    <submittedName>
        <fullName evidence="6">Acyl-CoA desaturase</fullName>
        <ecNumber evidence="6">1.14.19.-</ecNumber>
    </submittedName>
</protein>
<evidence type="ECO:0000313" key="6">
    <source>
        <dbReference type="EMBL" id="WGV26115.1"/>
    </source>
</evidence>
<evidence type="ECO:0000256" key="2">
    <source>
        <dbReference type="ARBA" id="ARBA00008749"/>
    </source>
</evidence>
<name>A0AAJ6P9U7_9CYAN</name>
<dbReference type="GO" id="GO:0016717">
    <property type="term" value="F:oxidoreductase activity, acting on paired donors, with oxidation of a pair of donors resulting in the reduction of molecular oxygen to two molecules of water"/>
    <property type="evidence" value="ECO:0007669"/>
    <property type="project" value="TreeGrafter"/>
</dbReference>
<keyword evidence="3" id="KW-0408">Iron</keyword>
<dbReference type="GO" id="GO:0016020">
    <property type="term" value="C:membrane"/>
    <property type="evidence" value="ECO:0007669"/>
    <property type="project" value="TreeGrafter"/>
</dbReference>
<dbReference type="Proteomes" id="UP001223520">
    <property type="component" value="Chromosome"/>
</dbReference>
<dbReference type="GO" id="GO:0008610">
    <property type="term" value="P:lipid biosynthetic process"/>
    <property type="evidence" value="ECO:0007669"/>
    <property type="project" value="UniProtKB-ARBA"/>
</dbReference>
<keyword evidence="7" id="KW-1185">Reference proteome</keyword>
<feature type="transmembrane region" description="Helical" evidence="4">
    <location>
        <begin position="41"/>
        <end position="60"/>
    </location>
</feature>
<keyword evidence="6" id="KW-0560">Oxidoreductase</keyword>
<dbReference type="PANTHER" id="PTHR19353">
    <property type="entry name" value="FATTY ACID DESATURASE 2"/>
    <property type="match status" value="1"/>
</dbReference>
<organism evidence="6 7">
    <name type="scientific">Halotia branconii CENA392</name>
    <dbReference type="NCBI Taxonomy" id="1539056"/>
    <lineage>
        <taxon>Bacteria</taxon>
        <taxon>Bacillati</taxon>
        <taxon>Cyanobacteriota</taxon>
        <taxon>Cyanophyceae</taxon>
        <taxon>Nostocales</taxon>
        <taxon>Nodulariaceae</taxon>
        <taxon>Halotia</taxon>
    </lineage>
</organism>
<dbReference type="CDD" id="cd03506">
    <property type="entry name" value="Delta6-FADS-like"/>
    <property type="match status" value="1"/>
</dbReference>
<gene>
    <name evidence="6" type="ORF">QI031_00935</name>
</gene>
<proteinExistence type="inferred from homology"/>
<reference evidence="6 7" key="1">
    <citation type="journal article" date="2023" name="Limnol Oceanogr Lett">
        <title>Environmental adaptations by the intertidal Antarctic cyanobacterium Halotia branconii CENA392 as revealed using long-read genome sequencing.</title>
        <authorList>
            <person name="Dextro R.B."/>
            <person name="Delbaje E."/>
            <person name="Freitas P.N.N."/>
            <person name="Geraldes V."/>
            <person name="Pinto E."/>
            <person name="Long P.F."/>
            <person name="Fiore M.F."/>
        </authorList>
    </citation>
    <scope>NUCLEOTIDE SEQUENCE [LARGE SCALE GENOMIC DNA]</scope>
    <source>
        <strain evidence="6 7">CENA392</strain>
    </source>
</reference>
<dbReference type="EC" id="1.14.19.-" evidence="6"/>
<evidence type="ECO:0000256" key="4">
    <source>
        <dbReference type="SAM" id="Phobius"/>
    </source>
</evidence>
<dbReference type="AlphaFoldDB" id="A0AAJ6P9U7"/>
<feature type="transmembrane region" description="Helical" evidence="4">
    <location>
        <begin position="205"/>
        <end position="227"/>
    </location>
</feature>
<dbReference type="PANTHER" id="PTHR19353:SF19">
    <property type="entry name" value="DELTA(5) FATTY ACID DESATURASE C-RELATED"/>
    <property type="match status" value="1"/>
</dbReference>
<evidence type="ECO:0000256" key="3">
    <source>
        <dbReference type="ARBA" id="ARBA00023004"/>
    </source>
</evidence>
<feature type="transmembrane region" description="Helical" evidence="4">
    <location>
        <begin position="233"/>
        <end position="254"/>
    </location>
</feature>
<accession>A0AAJ6P9U7</accession>
<keyword evidence="4" id="KW-1133">Transmembrane helix</keyword>
<evidence type="ECO:0000259" key="5">
    <source>
        <dbReference type="Pfam" id="PF00487"/>
    </source>
</evidence>
<feature type="transmembrane region" description="Helical" evidence="4">
    <location>
        <begin position="66"/>
        <end position="89"/>
    </location>
</feature>
<comment type="similarity">
    <text evidence="2">Belongs to the fatty acid desaturase type 2 family.</text>
</comment>
<keyword evidence="4" id="KW-0812">Transmembrane</keyword>
<dbReference type="InterPro" id="IPR012171">
    <property type="entry name" value="Fatty_acid_desaturase"/>
</dbReference>
<evidence type="ECO:0000313" key="7">
    <source>
        <dbReference type="Proteomes" id="UP001223520"/>
    </source>
</evidence>
<dbReference type="KEGG" id="hbq:QI031_00935"/>
<dbReference type="PIRSF" id="PIRSF015921">
    <property type="entry name" value="FA_sphinglp_des"/>
    <property type="match status" value="1"/>
</dbReference>
<dbReference type="InterPro" id="IPR005804">
    <property type="entry name" value="FA_desaturase_dom"/>
</dbReference>
<evidence type="ECO:0000256" key="1">
    <source>
        <dbReference type="ARBA" id="ARBA00001954"/>
    </source>
</evidence>
<sequence length="374" mass="43286">MTQTQPKITFTKNYGFRKELNKRVDAYFQSRNIPTRDNPAMYLKTVMILGWVIAAWTFTLFGPPQIWLKVISCVVLGLGIAGVGFSIGHDANHGGYSRKKWVNNTIGSLYDIIGLSSYLWKFRHNYLHHTFTNILEHDVEIHGDGLVRMTPYMEHKWYHSFQHIFILFIYTVIPIYWSIADIHLILFKRKYHSHAIPTPKPLEMLILFGGKVIWLGLFLGIPLAVGYTPIQTIVGFLITYMTYGLVICIVFMLAHVLEPAEFIQPDAETNQIDDEWAIFQIRTTVDFAPKNQFLNWYLGGLNYQVIHHLFPQVCHIHYPKIALILAEVCEEFEVKYNVYPTFISALASNFSWLKRMGEANTDYSAMSLVENLPR</sequence>
<feature type="transmembrane region" description="Helical" evidence="4">
    <location>
        <begin position="161"/>
        <end position="184"/>
    </location>
</feature>
<dbReference type="RefSeq" id="WP_281483370.1">
    <property type="nucleotide sequence ID" value="NZ_CP124543.1"/>
</dbReference>
<dbReference type="Pfam" id="PF00487">
    <property type="entry name" value="FA_desaturase"/>
    <property type="match status" value="1"/>
</dbReference>